<dbReference type="InterPro" id="IPR051465">
    <property type="entry name" value="Cell_Envelope_Struct_Comp"/>
</dbReference>
<dbReference type="Proteomes" id="UP000250369">
    <property type="component" value="Unassembled WGS sequence"/>
</dbReference>
<dbReference type="PANTHER" id="PTHR43308">
    <property type="entry name" value="OUTER MEMBRANE PROTEIN ALPHA-RELATED"/>
    <property type="match status" value="1"/>
</dbReference>
<sequence length="333" mass="36522">MLRRIVWLAILLMGTAHLLYAPAYAEAAPIYELIAGKIANGQVTLTVSGKNLVEFYGYEAEFSYDPESLELLEFNSGREGFAIAPIVKNNKVIIAHTKIGDVAGDRGNIAIGTLTFKLKKYGESTVKWESIKVVTGQAQSTTTAVGKRVAISKAFADLDGHWAKADIEWLAMKGIIEGVDDTHFKPDAEVTRAQFVAMMARALKLQVSTTVDPFDDVPQDAWYADAVRNAYAAGMINGITYERFAPERDITREEMTVMLMRAGRHVAADVFKDVSIELTFTDASEISKWAVGDVTLALHAGLMQGGLYNKFMPQSQATRAEAAVVIKRLLSHL</sequence>
<dbReference type="OrthoDB" id="5845122at2"/>
<dbReference type="GO" id="GO:0000272">
    <property type="term" value="P:polysaccharide catabolic process"/>
    <property type="evidence" value="ECO:0007669"/>
    <property type="project" value="InterPro"/>
</dbReference>
<name>A0A329MSK4_9BACL</name>
<evidence type="ECO:0000259" key="1">
    <source>
        <dbReference type="PROSITE" id="PS51272"/>
    </source>
</evidence>
<dbReference type="AlphaFoldDB" id="A0A329MSK4"/>
<dbReference type="PANTHER" id="PTHR43308:SF5">
    <property type="entry name" value="S-LAYER PROTEIN _ PEPTIDOGLYCAN ENDO-BETA-N-ACETYLGLUCOSAMINIDASE"/>
    <property type="match status" value="1"/>
</dbReference>
<comment type="caution">
    <text evidence="2">The sequence shown here is derived from an EMBL/GenBank/DDBJ whole genome shotgun (WGS) entry which is preliminary data.</text>
</comment>
<dbReference type="GO" id="GO:0030246">
    <property type="term" value="F:carbohydrate binding"/>
    <property type="evidence" value="ECO:0007669"/>
    <property type="project" value="InterPro"/>
</dbReference>
<evidence type="ECO:0000313" key="3">
    <source>
        <dbReference type="Proteomes" id="UP000250369"/>
    </source>
</evidence>
<protein>
    <recommendedName>
        <fullName evidence="1">SLH domain-containing protein</fullName>
    </recommendedName>
</protein>
<dbReference type="PROSITE" id="PS51272">
    <property type="entry name" value="SLH"/>
    <property type="match status" value="3"/>
</dbReference>
<dbReference type="EMBL" id="QMFB01000001">
    <property type="protein sequence ID" value="RAV22951.1"/>
    <property type="molecule type" value="Genomic_DNA"/>
</dbReference>
<dbReference type="Pfam" id="PF00963">
    <property type="entry name" value="Cohesin"/>
    <property type="match status" value="1"/>
</dbReference>
<organism evidence="2 3">
    <name type="scientific">Paenibacillus contaminans</name>
    <dbReference type="NCBI Taxonomy" id="450362"/>
    <lineage>
        <taxon>Bacteria</taxon>
        <taxon>Bacillati</taxon>
        <taxon>Bacillota</taxon>
        <taxon>Bacilli</taxon>
        <taxon>Bacillales</taxon>
        <taxon>Paenibacillaceae</taxon>
        <taxon>Paenibacillus</taxon>
    </lineage>
</organism>
<feature type="domain" description="SLH" evidence="1">
    <location>
        <begin position="150"/>
        <end position="213"/>
    </location>
</feature>
<feature type="domain" description="SLH" evidence="1">
    <location>
        <begin position="277"/>
        <end position="333"/>
    </location>
</feature>
<dbReference type="InterPro" id="IPR008965">
    <property type="entry name" value="CBM2/CBM3_carb-bd_dom_sf"/>
</dbReference>
<dbReference type="InterPro" id="IPR001119">
    <property type="entry name" value="SLH_dom"/>
</dbReference>
<dbReference type="Gene3D" id="2.60.40.680">
    <property type="match status" value="1"/>
</dbReference>
<reference evidence="2 3" key="1">
    <citation type="journal article" date="2009" name="Int. J. Syst. Evol. Microbiol.">
        <title>Paenibacillus contaminans sp. nov., isolated from a contaminated laboratory plate.</title>
        <authorList>
            <person name="Chou J.H."/>
            <person name="Lee J.H."/>
            <person name="Lin M.C."/>
            <person name="Chang P.S."/>
            <person name="Arun A.B."/>
            <person name="Young C.C."/>
            <person name="Chen W.M."/>
        </authorList>
    </citation>
    <scope>NUCLEOTIDE SEQUENCE [LARGE SCALE GENOMIC DNA]</scope>
    <source>
        <strain evidence="2 3">CKOBP-6</strain>
    </source>
</reference>
<dbReference type="InterPro" id="IPR002102">
    <property type="entry name" value="Cohesin_dom"/>
</dbReference>
<proteinExistence type="predicted"/>
<accession>A0A329MSK4</accession>
<dbReference type="Pfam" id="PF00395">
    <property type="entry name" value="SLH"/>
    <property type="match status" value="3"/>
</dbReference>
<keyword evidence="3" id="KW-1185">Reference proteome</keyword>
<feature type="domain" description="SLH" evidence="1">
    <location>
        <begin position="214"/>
        <end position="273"/>
    </location>
</feature>
<gene>
    <name evidence="2" type="ORF">DQG23_01740</name>
</gene>
<dbReference type="RefSeq" id="WP_113029060.1">
    <property type="nucleotide sequence ID" value="NZ_QMFB01000001.1"/>
</dbReference>
<evidence type="ECO:0000313" key="2">
    <source>
        <dbReference type="EMBL" id="RAV22951.1"/>
    </source>
</evidence>
<dbReference type="SUPFAM" id="SSF49384">
    <property type="entry name" value="Carbohydrate-binding domain"/>
    <property type="match status" value="1"/>
</dbReference>
<dbReference type="CDD" id="cd08547">
    <property type="entry name" value="Type_II_cohesin"/>
    <property type="match status" value="1"/>
</dbReference>